<dbReference type="EMBL" id="OW152829">
    <property type="protein sequence ID" value="CAH2047511.1"/>
    <property type="molecule type" value="Genomic_DNA"/>
</dbReference>
<evidence type="ECO:0000313" key="1">
    <source>
        <dbReference type="EMBL" id="CAH2047511.1"/>
    </source>
</evidence>
<evidence type="ECO:0000313" key="2">
    <source>
        <dbReference type="Proteomes" id="UP000837857"/>
    </source>
</evidence>
<reference evidence="1" key="1">
    <citation type="submission" date="2022-03" db="EMBL/GenBank/DDBJ databases">
        <authorList>
            <person name="Martin H S."/>
        </authorList>
    </citation>
    <scope>NUCLEOTIDE SEQUENCE</scope>
</reference>
<dbReference type="Proteomes" id="UP000837857">
    <property type="component" value="Chromosome 17"/>
</dbReference>
<evidence type="ECO:0008006" key="3">
    <source>
        <dbReference type="Google" id="ProtNLM"/>
    </source>
</evidence>
<gene>
    <name evidence="1" type="ORF">IPOD504_LOCUS5809</name>
</gene>
<protein>
    <recommendedName>
        <fullName evidence="3">Secreted protein</fullName>
    </recommendedName>
</protein>
<name>A0ABN8I629_9NEOP</name>
<accession>A0ABN8I629</accession>
<organism evidence="1 2">
    <name type="scientific">Iphiclides podalirius</name>
    <name type="common">scarce swallowtail</name>
    <dbReference type="NCBI Taxonomy" id="110791"/>
    <lineage>
        <taxon>Eukaryota</taxon>
        <taxon>Metazoa</taxon>
        <taxon>Ecdysozoa</taxon>
        <taxon>Arthropoda</taxon>
        <taxon>Hexapoda</taxon>
        <taxon>Insecta</taxon>
        <taxon>Pterygota</taxon>
        <taxon>Neoptera</taxon>
        <taxon>Endopterygota</taxon>
        <taxon>Lepidoptera</taxon>
        <taxon>Glossata</taxon>
        <taxon>Ditrysia</taxon>
        <taxon>Papilionoidea</taxon>
        <taxon>Papilionidae</taxon>
        <taxon>Papilioninae</taxon>
        <taxon>Iphiclides</taxon>
    </lineage>
</organism>
<feature type="non-terminal residue" evidence="1">
    <location>
        <position position="112"/>
    </location>
</feature>
<sequence>MSRLFDASLRLALFSAVMPPRPASEEVGIVSKTPRGLRRTVRSFPTAASASLNRLGPAHFLKLDRETQMVKIRPAGNSVNRAPRHRRPAPLAYCVTASNQRPNPPLMCNDCA</sequence>
<keyword evidence="2" id="KW-1185">Reference proteome</keyword>
<proteinExistence type="predicted"/>